<dbReference type="PANTHER" id="PTHR45947:SF3">
    <property type="entry name" value="SULFOQUINOVOSYL TRANSFERASE SQD2"/>
    <property type="match status" value="1"/>
</dbReference>
<feature type="domain" description="Glycosyltransferase subfamily 4-like N-terminal" evidence="3">
    <location>
        <begin position="232"/>
        <end position="412"/>
    </location>
</feature>
<feature type="region of interest" description="Disordered" evidence="1">
    <location>
        <begin position="55"/>
        <end position="77"/>
    </location>
</feature>
<comment type="caution">
    <text evidence="4">The sequence shown here is derived from an EMBL/GenBank/DDBJ whole genome shotgun (WGS) entry which is preliminary data.</text>
</comment>
<dbReference type="SUPFAM" id="SSF53756">
    <property type="entry name" value="UDP-Glycosyltransferase/glycogen phosphorylase"/>
    <property type="match status" value="1"/>
</dbReference>
<dbReference type="InterPro" id="IPR001296">
    <property type="entry name" value="Glyco_trans_1"/>
</dbReference>
<evidence type="ECO:0000259" key="3">
    <source>
        <dbReference type="Pfam" id="PF13579"/>
    </source>
</evidence>
<dbReference type="GO" id="GO:0016757">
    <property type="term" value="F:glycosyltransferase activity"/>
    <property type="evidence" value="ECO:0007669"/>
    <property type="project" value="TreeGrafter"/>
</dbReference>
<dbReference type="CDD" id="cd03794">
    <property type="entry name" value="GT4_WbuB-like"/>
    <property type="match status" value="1"/>
</dbReference>
<dbReference type="Proteomes" id="UP001302316">
    <property type="component" value="Unassembled WGS sequence"/>
</dbReference>
<dbReference type="PANTHER" id="PTHR45947">
    <property type="entry name" value="SULFOQUINOVOSYL TRANSFERASE SQD2"/>
    <property type="match status" value="1"/>
</dbReference>
<gene>
    <name evidence="4" type="ORF">VCB98_10805</name>
</gene>
<evidence type="ECO:0000259" key="2">
    <source>
        <dbReference type="Pfam" id="PF00534"/>
    </source>
</evidence>
<dbReference type="Pfam" id="PF13579">
    <property type="entry name" value="Glyco_trans_4_4"/>
    <property type="match status" value="1"/>
</dbReference>
<evidence type="ECO:0000313" key="4">
    <source>
        <dbReference type="EMBL" id="MEA5446309.1"/>
    </source>
</evidence>
<name>A0AAP6MKG1_9GAMM</name>
<dbReference type="InterPro" id="IPR050194">
    <property type="entry name" value="Glycosyltransferase_grp1"/>
</dbReference>
<dbReference type="RefSeq" id="WP_346052452.1">
    <property type="nucleotide sequence ID" value="NZ_JAYGII010000027.1"/>
</dbReference>
<proteinExistence type="predicted"/>
<dbReference type="EMBL" id="JAYGII010000027">
    <property type="protein sequence ID" value="MEA5446309.1"/>
    <property type="molecule type" value="Genomic_DNA"/>
</dbReference>
<protein>
    <submittedName>
        <fullName evidence="4">Glycosyltransferase family 4 protein</fullName>
    </submittedName>
</protein>
<reference evidence="4 5" key="1">
    <citation type="submission" date="2023-12" db="EMBL/GenBank/DDBJ databases">
        <title>Whole-genome sequencing of halo(alkali)philic microorganisms from hypersaline lakes.</title>
        <authorList>
            <person name="Sorokin D.Y."/>
            <person name="Merkel A.Y."/>
            <person name="Messina E."/>
            <person name="Yakimov M."/>
        </authorList>
    </citation>
    <scope>NUCLEOTIDE SEQUENCE [LARGE SCALE GENOMIC DNA]</scope>
    <source>
        <strain evidence="4 5">AB-CW1</strain>
    </source>
</reference>
<organism evidence="4 5">
    <name type="scientific">Natronospira elongata</name>
    <dbReference type="NCBI Taxonomy" id="3110268"/>
    <lineage>
        <taxon>Bacteria</taxon>
        <taxon>Pseudomonadati</taxon>
        <taxon>Pseudomonadota</taxon>
        <taxon>Gammaproteobacteria</taxon>
        <taxon>Natronospirales</taxon>
        <taxon>Natronospiraceae</taxon>
        <taxon>Natronospira</taxon>
    </lineage>
</organism>
<evidence type="ECO:0000256" key="1">
    <source>
        <dbReference type="SAM" id="MobiDB-lite"/>
    </source>
</evidence>
<dbReference type="Gene3D" id="3.40.50.2000">
    <property type="entry name" value="Glycogen Phosphorylase B"/>
    <property type="match status" value="2"/>
</dbReference>
<evidence type="ECO:0000313" key="5">
    <source>
        <dbReference type="Proteomes" id="UP001302316"/>
    </source>
</evidence>
<feature type="domain" description="Glycosyl transferase family 1" evidence="2">
    <location>
        <begin position="427"/>
        <end position="597"/>
    </location>
</feature>
<dbReference type="Pfam" id="PF00534">
    <property type="entry name" value="Glycos_transf_1"/>
    <property type="match status" value="1"/>
</dbReference>
<dbReference type="AlphaFoldDB" id="A0AAP6MKG1"/>
<dbReference type="InterPro" id="IPR028098">
    <property type="entry name" value="Glyco_trans_4-like_N"/>
</dbReference>
<keyword evidence="5" id="KW-1185">Reference proteome</keyword>
<accession>A0AAP6MKG1</accession>
<sequence length="631" mass="70017">MVQWTLNALRGVKWRVVVPAAYWLGLPHEKVANGLRLAPLRAWLRGKRGASEGVELAAAPARSESADPEKRYPGPPRHSVCHSSAVAEVCRVLREAGQADVIGAYVDALVARRPEHEPDIRWGQAVAALDKSAEQGLAAAEAVFARFPLMRFRKALYQQYNQLGSISRSLELVREMDRLSGGRSRSAEILEARERMLSRGVVLPAPAEHRAYQPRPQGVLYLLHNSLPHASGGYATRTHGLVCGLRAHGWEVECATRLGYPQDIKQAAGWVAPVDHVDGVPYHRLRDPSRAYRRVDAERYLELNARAVEKLARKRRPAILHGASNHINGIAAVWAGRRLGIPSIFEVRGLWELTRISRQPEFENSELYRMIVKLETQACLEADRVIAITEALKELLVERGVPADKITVVPNGTDTERFSQTLSGGTETRRAWAIPPEAVVFGYVGSMPQYEGLDDLITAVARLREQQSELPVYCLLVGDGDQFDELKSQAMRLGVADRVRFTGRVPHDEVESYYAAMDAMVFPRKPQPVTETVSPMKPFEAMAMGKPIIASNVAALAEIIRDGETGVLFEKGRTESLAAAMARVAQDDPLRREIAGRALAWVRENRDWRQLTREIEGLYQQLTDSSAAAAS</sequence>